<evidence type="ECO:0000313" key="2">
    <source>
        <dbReference type="Proteomes" id="UP001500432"/>
    </source>
</evidence>
<organism evidence="1 2">
    <name type="scientific">Sinomonas flava</name>
    <dbReference type="NCBI Taxonomy" id="496857"/>
    <lineage>
        <taxon>Bacteria</taxon>
        <taxon>Bacillati</taxon>
        <taxon>Actinomycetota</taxon>
        <taxon>Actinomycetes</taxon>
        <taxon>Micrococcales</taxon>
        <taxon>Micrococcaceae</taxon>
        <taxon>Sinomonas</taxon>
    </lineage>
</organism>
<comment type="caution">
    <text evidence="1">The sequence shown here is derived from an EMBL/GenBank/DDBJ whole genome shotgun (WGS) entry which is preliminary data.</text>
</comment>
<protein>
    <submittedName>
        <fullName evidence="1">Uncharacterized protein</fullName>
    </submittedName>
</protein>
<accession>A0ABP5NKD3</accession>
<keyword evidence="2" id="KW-1185">Reference proteome</keyword>
<gene>
    <name evidence="1" type="ORF">GCM10009849_11950</name>
</gene>
<reference evidence="2" key="1">
    <citation type="journal article" date="2019" name="Int. J. Syst. Evol. Microbiol.">
        <title>The Global Catalogue of Microorganisms (GCM) 10K type strain sequencing project: providing services to taxonomists for standard genome sequencing and annotation.</title>
        <authorList>
            <consortium name="The Broad Institute Genomics Platform"/>
            <consortium name="The Broad Institute Genome Sequencing Center for Infectious Disease"/>
            <person name="Wu L."/>
            <person name="Ma J."/>
        </authorList>
    </citation>
    <scope>NUCLEOTIDE SEQUENCE [LARGE SCALE GENOMIC DNA]</scope>
    <source>
        <strain evidence="2">JCM 16034</strain>
    </source>
</reference>
<proteinExistence type="predicted"/>
<evidence type="ECO:0000313" key="1">
    <source>
        <dbReference type="EMBL" id="GAA2198608.1"/>
    </source>
</evidence>
<name>A0ABP5NKD3_9MICC</name>
<dbReference type="EMBL" id="BAAAQW010000003">
    <property type="protein sequence ID" value="GAA2198608.1"/>
    <property type="molecule type" value="Genomic_DNA"/>
</dbReference>
<sequence length="230" mass="25988">MLNRDSANKDAGNPQSAQPALEVHLFGVHEESFIEPAQCSNLFRWKKHYGAHDPVHTDSDTIDTTRVMAHGFMKGTQVAITGEGGEPFYELMLHGREMPANPLWAAVRAVHLRAHHGRHPRLRGSEKIVNECSPHLNVAVEYECVFRIDQRQARVYSGPEATVRPTLNKLHSLRLGESNGRRIVTNDDLSQCITSLVLQAAHKGHCRFDITVMRNYRRHARLTQPKAPKQ</sequence>
<dbReference type="Proteomes" id="UP001500432">
    <property type="component" value="Unassembled WGS sequence"/>
</dbReference>